<sequence length="46" mass="5249">MTGRSTRNKVKYQADKCLSKLERIQSHLKNIDDLAQDGSETISKQL</sequence>
<gene>
    <name evidence="1" type="ORF">S12H4_24847</name>
</gene>
<dbReference type="AlphaFoldDB" id="X1RMX1"/>
<protein>
    <submittedName>
        <fullName evidence="1">Uncharacterized protein</fullName>
    </submittedName>
</protein>
<name>X1RMX1_9ZZZZ</name>
<accession>X1RMX1</accession>
<organism evidence="1">
    <name type="scientific">marine sediment metagenome</name>
    <dbReference type="NCBI Taxonomy" id="412755"/>
    <lineage>
        <taxon>unclassified sequences</taxon>
        <taxon>metagenomes</taxon>
        <taxon>ecological metagenomes</taxon>
    </lineage>
</organism>
<proteinExistence type="predicted"/>
<feature type="non-terminal residue" evidence="1">
    <location>
        <position position="46"/>
    </location>
</feature>
<dbReference type="EMBL" id="BARW01013641">
    <property type="protein sequence ID" value="GAI82092.1"/>
    <property type="molecule type" value="Genomic_DNA"/>
</dbReference>
<comment type="caution">
    <text evidence="1">The sequence shown here is derived from an EMBL/GenBank/DDBJ whole genome shotgun (WGS) entry which is preliminary data.</text>
</comment>
<reference evidence="1" key="1">
    <citation type="journal article" date="2014" name="Front. Microbiol.">
        <title>High frequency of phylogenetically diverse reductive dehalogenase-homologous genes in deep subseafloor sedimentary metagenomes.</title>
        <authorList>
            <person name="Kawai M."/>
            <person name="Futagami T."/>
            <person name="Toyoda A."/>
            <person name="Takaki Y."/>
            <person name="Nishi S."/>
            <person name="Hori S."/>
            <person name="Arai W."/>
            <person name="Tsubouchi T."/>
            <person name="Morono Y."/>
            <person name="Uchiyama I."/>
            <person name="Ito T."/>
            <person name="Fujiyama A."/>
            <person name="Inagaki F."/>
            <person name="Takami H."/>
        </authorList>
    </citation>
    <scope>NUCLEOTIDE SEQUENCE</scope>
    <source>
        <strain evidence="1">Expedition CK06-06</strain>
    </source>
</reference>
<evidence type="ECO:0000313" key="1">
    <source>
        <dbReference type="EMBL" id="GAI82092.1"/>
    </source>
</evidence>